<keyword evidence="6 11" id="KW-0812">Transmembrane</keyword>
<feature type="transmembrane region" description="Helical" evidence="11">
    <location>
        <begin position="153"/>
        <end position="178"/>
    </location>
</feature>
<sequence>MLQQALAELSTTNLIFLILAIIAVCAFEFVNGFHDTANAVATVIYTKSLKPLTAVIWSGSWNFLGVWLGGIAVAMSIMNLLPVAEMMTMSQGENITIVFAVLLTAISWNIATWFLGIPCSSSHTMIGSILGAGMGFFWVHGGHGVNWHKAQEIGLSLLLSPAFGFSLVILLLFLFKTFIKNKAIFKDPSQNNNQPPPLWIRFILLSTCTLVSFFHGNNDGQKGVGIMMIVLLAMLPGYYALNPEIKMEKLELAITTMREATKQYKVDGIFDPHHEALSSLDELESEIPLLISKEKGERVKTRKTIQAFSKKIKPLLNDPEFLPEADQKKEFKRGFSMLKDFTDYAPLEAILLISLSLGFGTMIGWKRIVVTIGEKIGKTHLTYAQGAIAELVAAATIGLSSGYGLPVSTTHVLSSGIAGSMVGMGGVKNLQKSTIMTIAIAWVLTLPVTFIGALGFYYLFQWIL</sequence>
<keyword evidence="4" id="KW-1003">Cell membrane</keyword>
<evidence type="ECO:0000256" key="7">
    <source>
        <dbReference type="ARBA" id="ARBA00022847"/>
    </source>
</evidence>
<feature type="transmembrane region" description="Helical" evidence="11">
    <location>
        <begin position="223"/>
        <end position="241"/>
    </location>
</feature>
<dbReference type="GO" id="GO:0015293">
    <property type="term" value="F:symporter activity"/>
    <property type="evidence" value="ECO:0007669"/>
    <property type="project" value="UniProtKB-KW"/>
</dbReference>
<comment type="similarity">
    <text evidence="2">Belongs to the inorganic phosphate transporter (PiT) (TC 2.A.20) family. Pit subfamily.</text>
</comment>
<feature type="transmembrane region" description="Helical" evidence="11">
    <location>
        <begin position="122"/>
        <end position="141"/>
    </location>
</feature>
<dbReference type="GO" id="GO:0005886">
    <property type="term" value="C:plasma membrane"/>
    <property type="evidence" value="ECO:0007669"/>
    <property type="project" value="UniProtKB-SubCell"/>
</dbReference>
<keyword evidence="3 11" id="KW-0813">Transport</keyword>
<evidence type="ECO:0000256" key="5">
    <source>
        <dbReference type="ARBA" id="ARBA00022592"/>
    </source>
</evidence>
<comment type="caution">
    <text evidence="12">The sequence shown here is derived from an EMBL/GenBank/DDBJ whole genome shotgun (WGS) entry which is preliminary data.</text>
</comment>
<comment type="subcellular location">
    <subcellularLocation>
        <location evidence="1">Cell membrane</location>
        <topology evidence="1">Multi-pass membrane protein</topology>
    </subcellularLocation>
    <subcellularLocation>
        <location evidence="11">Membrane</location>
        <topology evidence="11">Multi-pass membrane protein</topology>
    </subcellularLocation>
</comment>
<proteinExistence type="inferred from homology"/>
<evidence type="ECO:0000256" key="3">
    <source>
        <dbReference type="ARBA" id="ARBA00022448"/>
    </source>
</evidence>
<dbReference type="EMBL" id="JADKGY010000001">
    <property type="protein sequence ID" value="MBK9981720.1"/>
    <property type="molecule type" value="Genomic_DNA"/>
</dbReference>
<dbReference type="PANTHER" id="PTHR11101:SF65">
    <property type="entry name" value="LOW-AFFINITY INORGANIC PHOSPHATE TRANSPORTER PITA-RELATED"/>
    <property type="match status" value="1"/>
</dbReference>
<evidence type="ECO:0000256" key="6">
    <source>
        <dbReference type="ARBA" id="ARBA00022692"/>
    </source>
</evidence>
<dbReference type="InterPro" id="IPR001204">
    <property type="entry name" value="Phos_transporter"/>
</dbReference>
<feature type="transmembrane region" description="Helical" evidence="11">
    <location>
        <begin position="12"/>
        <end position="30"/>
    </location>
</feature>
<feature type="transmembrane region" description="Helical" evidence="11">
    <location>
        <begin position="61"/>
        <end position="83"/>
    </location>
</feature>
<name>A0A9D7SR37_9BACT</name>
<evidence type="ECO:0000313" key="13">
    <source>
        <dbReference type="Proteomes" id="UP000808337"/>
    </source>
</evidence>
<dbReference type="GO" id="GO:0035435">
    <property type="term" value="P:phosphate ion transmembrane transport"/>
    <property type="evidence" value="ECO:0007669"/>
    <property type="project" value="TreeGrafter"/>
</dbReference>
<dbReference type="Pfam" id="PF01384">
    <property type="entry name" value="PHO4"/>
    <property type="match status" value="1"/>
</dbReference>
<keyword evidence="8 11" id="KW-1133">Transmembrane helix</keyword>
<dbReference type="GO" id="GO:0005315">
    <property type="term" value="F:phosphate transmembrane transporter activity"/>
    <property type="evidence" value="ECO:0007669"/>
    <property type="project" value="InterPro"/>
</dbReference>
<comment type="catalytic activity">
    <reaction evidence="10">
        <text>phosphate(in) + H(+)(in) = phosphate(out) + H(+)(out)</text>
        <dbReference type="Rhea" id="RHEA:29939"/>
        <dbReference type="ChEBI" id="CHEBI:15378"/>
        <dbReference type="ChEBI" id="CHEBI:43474"/>
    </reaction>
</comment>
<feature type="transmembrane region" description="Helical" evidence="11">
    <location>
        <begin position="386"/>
        <end position="405"/>
    </location>
</feature>
<evidence type="ECO:0000256" key="4">
    <source>
        <dbReference type="ARBA" id="ARBA00022475"/>
    </source>
</evidence>
<evidence type="ECO:0000313" key="12">
    <source>
        <dbReference type="EMBL" id="MBK9981720.1"/>
    </source>
</evidence>
<keyword evidence="7" id="KW-0769">Symport</keyword>
<feature type="transmembrane region" description="Helical" evidence="11">
    <location>
        <begin position="344"/>
        <end position="365"/>
    </location>
</feature>
<keyword evidence="5 11" id="KW-0592">Phosphate transport</keyword>
<dbReference type="Proteomes" id="UP000808337">
    <property type="component" value="Unassembled WGS sequence"/>
</dbReference>
<dbReference type="AlphaFoldDB" id="A0A9D7SR37"/>
<evidence type="ECO:0000256" key="9">
    <source>
        <dbReference type="ARBA" id="ARBA00023136"/>
    </source>
</evidence>
<keyword evidence="9 11" id="KW-0472">Membrane</keyword>
<evidence type="ECO:0000256" key="10">
    <source>
        <dbReference type="ARBA" id="ARBA00047348"/>
    </source>
</evidence>
<evidence type="ECO:0000256" key="11">
    <source>
        <dbReference type="RuleBase" id="RU363058"/>
    </source>
</evidence>
<evidence type="ECO:0000256" key="2">
    <source>
        <dbReference type="ARBA" id="ARBA00005342"/>
    </source>
</evidence>
<evidence type="ECO:0000256" key="8">
    <source>
        <dbReference type="ARBA" id="ARBA00022989"/>
    </source>
</evidence>
<gene>
    <name evidence="12" type="ORF">IPP15_04730</name>
</gene>
<accession>A0A9D7SR37</accession>
<feature type="transmembrane region" description="Helical" evidence="11">
    <location>
        <begin position="198"/>
        <end position="216"/>
    </location>
</feature>
<dbReference type="PANTHER" id="PTHR11101">
    <property type="entry name" value="PHOSPHATE TRANSPORTER"/>
    <property type="match status" value="1"/>
</dbReference>
<evidence type="ECO:0000256" key="1">
    <source>
        <dbReference type="ARBA" id="ARBA00004651"/>
    </source>
</evidence>
<organism evidence="12 13">
    <name type="scientific">Candidatus Opimibacter skivensis</name>
    <dbReference type="NCBI Taxonomy" id="2982028"/>
    <lineage>
        <taxon>Bacteria</taxon>
        <taxon>Pseudomonadati</taxon>
        <taxon>Bacteroidota</taxon>
        <taxon>Saprospiria</taxon>
        <taxon>Saprospirales</taxon>
        <taxon>Saprospiraceae</taxon>
        <taxon>Candidatus Opimibacter</taxon>
    </lineage>
</organism>
<feature type="transmembrane region" description="Helical" evidence="11">
    <location>
        <begin position="95"/>
        <end position="116"/>
    </location>
</feature>
<protein>
    <recommendedName>
        <fullName evidence="11">Phosphate transporter</fullName>
    </recommendedName>
</protein>
<reference evidence="12 13" key="1">
    <citation type="submission" date="2020-10" db="EMBL/GenBank/DDBJ databases">
        <title>Connecting structure to function with the recovery of over 1000 high-quality activated sludge metagenome-assembled genomes encoding full-length rRNA genes using long-read sequencing.</title>
        <authorList>
            <person name="Singleton C.M."/>
            <person name="Petriglieri F."/>
            <person name="Kristensen J.M."/>
            <person name="Kirkegaard R.H."/>
            <person name="Michaelsen T.Y."/>
            <person name="Andersen M.H."/>
            <person name="Karst S.M."/>
            <person name="Dueholm M.S."/>
            <person name="Nielsen P.H."/>
            <person name="Albertsen M."/>
        </authorList>
    </citation>
    <scope>NUCLEOTIDE SEQUENCE [LARGE SCALE GENOMIC DNA]</scope>
    <source>
        <strain evidence="12">Ribe_18-Q3-R11-54_MAXAC.273</strain>
    </source>
</reference>
<feature type="transmembrane region" description="Helical" evidence="11">
    <location>
        <begin position="439"/>
        <end position="460"/>
    </location>
</feature>